<dbReference type="PANTHER" id="PTHR34009:SF2">
    <property type="entry name" value="PROTEIN STAR"/>
    <property type="match status" value="1"/>
</dbReference>
<keyword evidence="3" id="KW-0808">Transferase</keyword>
<dbReference type="GO" id="GO:0008168">
    <property type="term" value="F:methyltransferase activity"/>
    <property type="evidence" value="ECO:0007669"/>
    <property type="project" value="UniProtKB-KW"/>
</dbReference>
<keyword evidence="4" id="KW-1185">Reference proteome</keyword>
<evidence type="ECO:0000313" key="3">
    <source>
        <dbReference type="EMBL" id="MCB5199693.1"/>
    </source>
</evidence>
<dbReference type="InterPro" id="IPR006342">
    <property type="entry name" value="FkbM_mtfrase"/>
</dbReference>
<dbReference type="PANTHER" id="PTHR34009">
    <property type="entry name" value="PROTEIN STAR"/>
    <property type="match status" value="1"/>
</dbReference>
<evidence type="ECO:0000256" key="1">
    <source>
        <dbReference type="SAM" id="MobiDB-lite"/>
    </source>
</evidence>
<dbReference type="InterPro" id="IPR053202">
    <property type="entry name" value="EGF_Rcpt_Signaling_Reg"/>
</dbReference>
<gene>
    <name evidence="3" type="ORF">LGQ03_10620</name>
</gene>
<organism evidence="3 4">
    <name type="scientific">Loktanella gaetbuli</name>
    <dbReference type="NCBI Taxonomy" id="2881335"/>
    <lineage>
        <taxon>Bacteria</taxon>
        <taxon>Pseudomonadati</taxon>
        <taxon>Pseudomonadota</taxon>
        <taxon>Alphaproteobacteria</taxon>
        <taxon>Rhodobacterales</taxon>
        <taxon>Roseobacteraceae</taxon>
        <taxon>Loktanella</taxon>
    </lineage>
</organism>
<dbReference type="SUPFAM" id="SSF53335">
    <property type="entry name" value="S-adenosyl-L-methionine-dependent methyltransferases"/>
    <property type="match status" value="1"/>
</dbReference>
<dbReference type="Pfam" id="PF05050">
    <property type="entry name" value="Methyltransf_21"/>
    <property type="match status" value="1"/>
</dbReference>
<evidence type="ECO:0000259" key="2">
    <source>
        <dbReference type="Pfam" id="PF05050"/>
    </source>
</evidence>
<comment type="caution">
    <text evidence="3">The sequence shown here is derived from an EMBL/GenBank/DDBJ whole genome shotgun (WGS) entry which is preliminary data.</text>
</comment>
<evidence type="ECO:0000313" key="4">
    <source>
        <dbReference type="Proteomes" id="UP001138961"/>
    </source>
</evidence>
<name>A0ABS8BVF6_9RHOB</name>
<dbReference type="GO" id="GO:0032259">
    <property type="term" value="P:methylation"/>
    <property type="evidence" value="ECO:0007669"/>
    <property type="project" value="UniProtKB-KW"/>
</dbReference>
<dbReference type="EMBL" id="JAJATZ010000004">
    <property type="protein sequence ID" value="MCB5199693.1"/>
    <property type="molecule type" value="Genomic_DNA"/>
</dbReference>
<sequence length="304" mass="35043">MASDNAPKTDAEATAQKPGTLPSKSRYKSGNPFEMPQRHDANHLLKLFKNRRDTIRKEKLDPETATFDDGLEDYVCTDADKPGKTLQRFRDFALPYTAIYQGQVMQDLWCLFELDGKREGYFVDFGATNGTTMSNSMILERNFDWKGIVAEPNPIFHENLARARECHISHKCVHSSTGDTMEFLMAARPMFSRLADASDGLEFEEGGVEERIKVETITLNDLLDEYDAPDVIDFISIDTEGSEMDIMEKFDFGPRHVRLFAIEHNHEERRDHILELMTSKGYVRRLPELSKFDDWYIHESDIRD</sequence>
<dbReference type="NCBIfam" id="TIGR01444">
    <property type="entry name" value="fkbM_fam"/>
    <property type="match status" value="1"/>
</dbReference>
<feature type="domain" description="Methyltransferase FkbM" evidence="2">
    <location>
        <begin position="124"/>
        <end position="283"/>
    </location>
</feature>
<feature type="region of interest" description="Disordered" evidence="1">
    <location>
        <begin position="1"/>
        <end position="37"/>
    </location>
</feature>
<protein>
    <submittedName>
        <fullName evidence="3">FkbM family methyltransferase</fullName>
    </submittedName>
</protein>
<dbReference type="Proteomes" id="UP001138961">
    <property type="component" value="Unassembled WGS sequence"/>
</dbReference>
<keyword evidence="3" id="KW-0489">Methyltransferase</keyword>
<reference evidence="3" key="1">
    <citation type="submission" date="2021-10" db="EMBL/GenBank/DDBJ databases">
        <title>Loktanella gaetbuli sp. nov., isolated from a tidal flat.</title>
        <authorList>
            <person name="Park S."/>
            <person name="Yoon J.-H."/>
        </authorList>
    </citation>
    <scope>NUCLEOTIDE SEQUENCE</scope>
    <source>
        <strain evidence="3">TSTF-M6</strain>
    </source>
</reference>
<proteinExistence type="predicted"/>
<dbReference type="InterPro" id="IPR029063">
    <property type="entry name" value="SAM-dependent_MTases_sf"/>
</dbReference>
<accession>A0ABS8BVF6</accession>
<dbReference type="RefSeq" id="WP_090158978.1">
    <property type="nucleotide sequence ID" value="NZ_JAJATZ010000004.1"/>
</dbReference>
<dbReference type="Gene3D" id="3.40.50.150">
    <property type="entry name" value="Vaccinia Virus protein VP39"/>
    <property type="match status" value="1"/>
</dbReference>